<name>A0A928VVP1_9CYAN</name>
<keyword evidence="3" id="KW-1185">Reference proteome</keyword>
<dbReference type="AlphaFoldDB" id="A0A928VVP1"/>
<feature type="transmembrane region" description="Helical" evidence="1">
    <location>
        <begin position="179"/>
        <end position="202"/>
    </location>
</feature>
<keyword evidence="1" id="KW-0472">Membrane</keyword>
<evidence type="ECO:0000313" key="3">
    <source>
        <dbReference type="Proteomes" id="UP000625316"/>
    </source>
</evidence>
<protein>
    <submittedName>
        <fullName evidence="2">Uncharacterized protein</fullName>
    </submittedName>
</protein>
<reference evidence="2" key="1">
    <citation type="submission" date="2020-10" db="EMBL/GenBank/DDBJ databases">
        <authorList>
            <person name="Castelo-Branco R."/>
            <person name="Eusebio N."/>
            <person name="Adriana R."/>
            <person name="Vieira A."/>
            <person name="Brugerolle De Fraissinette N."/>
            <person name="Rezende De Castro R."/>
            <person name="Schneider M.P."/>
            <person name="Vasconcelos V."/>
            <person name="Leao P.N."/>
        </authorList>
    </citation>
    <scope>NUCLEOTIDE SEQUENCE</scope>
    <source>
        <strain evidence="2">LEGE 11480</strain>
    </source>
</reference>
<dbReference type="EMBL" id="JADEXQ010000148">
    <property type="protein sequence ID" value="MBE9033074.1"/>
    <property type="molecule type" value="Genomic_DNA"/>
</dbReference>
<organism evidence="2 3">
    <name type="scientific">Romeriopsis navalis LEGE 11480</name>
    <dbReference type="NCBI Taxonomy" id="2777977"/>
    <lineage>
        <taxon>Bacteria</taxon>
        <taxon>Bacillati</taxon>
        <taxon>Cyanobacteriota</taxon>
        <taxon>Cyanophyceae</taxon>
        <taxon>Leptolyngbyales</taxon>
        <taxon>Leptolyngbyaceae</taxon>
        <taxon>Romeriopsis</taxon>
        <taxon>Romeriopsis navalis</taxon>
    </lineage>
</organism>
<evidence type="ECO:0000256" key="1">
    <source>
        <dbReference type="SAM" id="Phobius"/>
    </source>
</evidence>
<sequence>MQRMRMWGGIFTIAMLLGGGQGFSPAVAKSGTYSAQEYISQQPKEPWLNLQDAQLDLSLAAYAQTGWFGVGNQLREIYIPVVSRTKTGKQKIHLVVTSQDPALLQTVRGMRDAGNQGRPALMKYMKDNQDQILVKRNVSGWVKSREQLDSQTREKLVNLYKNDLAQDFVFVAANAQPNYLVSGGILVGGLALGSWVVSPLLVRDRQSAEA</sequence>
<evidence type="ECO:0000313" key="2">
    <source>
        <dbReference type="EMBL" id="MBE9033074.1"/>
    </source>
</evidence>
<gene>
    <name evidence="2" type="ORF">IQ266_25380</name>
</gene>
<accession>A0A928VVP1</accession>
<comment type="caution">
    <text evidence="2">The sequence shown here is derived from an EMBL/GenBank/DDBJ whole genome shotgun (WGS) entry which is preliminary data.</text>
</comment>
<dbReference type="Proteomes" id="UP000625316">
    <property type="component" value="Unassembled WGS sequence"/>
</dbReference>
<proteinExistence type="predicted"/>
<dbReference type="RefSeq" id="WP_264327886.1">
    <property type="nucleotide sequence ID" value="NZ_JADEXQ010000148.1"/>
</dbReference>
<keyword evidence="1" id="KW-0812">Transmembrane</keyword>
<keyword evidence="1" id="KW-1133">Transmembrane helix</keyword>